<feature type="domain" description="HTH myb-type" evidence="7">
    <location>
        <begin position="199"/>
        <end position="258"/>
    </location>
</feature>
<gene>
    <name evidence="8" type="ORF">CASFOL_007518</name>
</gene>
<comment type="subcellular location">
    <subcellularLocation>
        <location evidence="1">Nucleus</location>
    </subcellularLocation>
</comment>
<dbReference type="InterPro" id="IPR001005">
    <property type="entry name" value="SANT/Myb"/>
</dbReference>
<dbReference type="InterPro" id="IPR017930">
    <property type="entry name" value="Myb_dom"/>
</dbReference>
<keyword evidence="3" id="KW-0238">DNA-binding</keyword>
<dbReference type="PANTHER" id="PTHR31003">
    <property type="entry name" value="MYB FAMILY TRANSCRIPTION FACTOR"/>
    <property type="match status" value="1"/>
</dbReference>
<dbReference type="EMBL" id="JAVIJP010000007">
    <property type="protein sequence ID" value="KAL3651115.1"/>
    <property type="molecule type" value="Genomic_DNA"/>
</dbReference>
<evidence type="ECO:0000256" key="3">
    <source>
        <dbReference type="ARBA" id="ARBA00023125"/>
    </source>
</evidence>
<dbReference type="Proteomes" id="UP001632038">
    <property type="component" value="Unassembled WGS sequence"/>
</dbReference>
<dbReference type="Pfam" id="PF26575">
    <property type="entry name" value="HHO5_N"/>
    <property type="match status" value="1"/>
</dbReference>
<name>A0ABD3EDA3_9LAMI</name>
<proteinExistence type="predicted"/>
<evidence type="ECO:0000313" key="8">
    <source>
        <dbReference type="EMBL" id="KAL3651115.1"/>
    </source>
</evidence>
<dbReference type="PANTHER" id="PTHR31003:SF22">
    <property type="entry name" value="TRANSCRIPTION FACTOR HHO5"/>
    <property type="match status" value="1"/>
</dbReference>
<reference evidence="9" key="1">
    <citation type="journal article" date="2024" name="IScience">
        <title>Strigolactones Initiate the Formation of Haustorium-like Structures in Castilleja.</title>
        <authorList>
            <person name="Buerger M."/>
            <person name="Peterson D."/>
            <person name="Chory J."/>
        </authorList>
    </citation>
    <scope>NUCLEOTIDE SEQUENCE [LARGE SCALE GENOMIC DNA]</scope>
</reference>
<dbReference type="InterPro" id="IPR006447">
    <property type="entry name" value="Myb_dom_plants"/>
</dbReference>
<sequence>MGDKLNKANFDEGSIFVPKTISDILNKVSLISDFSDKSSEIDLFVRSFEDELRKVDAFKRELPLCMQLLKDGIEKLKEEKLQCDESETRAKINSEENGKAKMSNDFTEKRDWMSSVQLWSTPVQYENEESFLSLQSRYNKEDEANIGFFKNRGGGAFSPFKKAIEGVSLGEVESIDGRVREIRGVARPRPQQPHQNQPQRKQRRCWSPELHRLFVNALDGLGGAEVATPKQIREHMRVEGLTNDEVKSHLQKYRIHIRRIASGSPGPAGLPWLRQPQMDANSGSS</sequence>
<dbReference type="Pfam" id="PF00249">
    <property type="entry name" value="Myb_DNA-binding"/>
    <property type="match status" value="1"/>
</dbReference>
<organism evidence="8 9">
    <name type="scientific">Castilleja foliolosa</name>
    <dbReference type="NCBI Taxonomy" id="1961234"/>
    <lineage>
        <taxon>Eukaryota</taxon>
        <taxon>Viridiplantae</taxon>
        <taxon>Streptophyta</taxon>
        <taxon>Embryophyta</taxon>
        <taxon>Tracheophyta</taxon>
        <taxon>Spermatophyta</taxon>
        <taxon>Magnoliopsida</taxon>
        <taxon>eudicotyledons</taxon>
        <taxon>Gunneridae</taxon>
        <taxon>Pentapetalae</taxon>
        <taxon>asterids</taxon>
        <taxon>lamiids</taxon>
        <taxon>Lamiales</taxon>
        <taxon>Orobanchaceae</taxon>
        <taxon>Pedicularideae</taxon>
        <taxon>Castillejinae</taxon>
        <taxon>Castilleja</taxon>
    </lineage>
</organism>
<feature type="region of interest" description="Disordered" evidence="6">
    <location>
        <begin position="264"/>
        <end position="285"/>
    </location>
</feature>
<evidence type="ECO:0000256" key="4">
    <source>
        <dbReference type="ARBA" id="ARBA00023163"/>
    </source>
</evidence>
<feature type="region of interest" description="Disordered" evidence="6">
    <location>
        <begin position="183"/>
        <end position="205"/>
    </location>
</feature>
<dbReference type="InterPro" id="IPR058673">
    <property type="entry name" value="HHO5-like_N"/>
</dbReference>
<keyword evidence="4" id="KW-0804">Transcription</keyword>
<accession>A0ABD3EDA3</accession>
<evidence type="ECO:0000256" key="6">
    <source>
        <dbReference type="SAM" id="MobiDB-lite"/>
    </source>
</evidence>
<dbReference type="GO" id="GO:0006355">
    <property type="term" value="P:regulation of DNA-templated transcription"/>
    <property type="evidence" value="ECO:0007669"/>
    <property type="project" value="UniProtKB-ARBA"/>
</dbReference>
<keyword evidence="9" id="KW-1185">Reference proteome</keyword>
<dbReference type="InterPro" id="IPR009057">
    <property type="entry name" value="Homeodomain-like_sf"/>
</dbReference>
<evidence type="ECO:0000313" key="9">
    <source>
        <dbReference type="Proteomes" id="UP001632038"/>
    </source>
</evidence>
<dbReference type="GO" id="GO:0003677">
    <property type="term" value="F:DNA binding"/>
    <property type="evidence" value="ECO:0007669"/>
    <property type="project" value="UniProtKB-KW"/>
</dbReference>
<evidence type="ECO:0000256" key="1">
    <source>
        <dbReference type="ARBA" id="ARBA00004123"/>
    </source>
</evidence>
<dbReference type="NCBIfam" id="TIGR01557">
    <property type="entry name" value="myb_SHAQKYF"/>
    <property type="match status" value="1"/>
</dbReference>
<dbReference type="FunFam" id="1.10.10.60:FF:000007">
    <property type="entry name" value="Two-component response regulator"/>
    <property type="match status" value="1"/>
</dbReference>
<evidence type="ECO:0000256" key="5">
    <source>
        <dbReference type="ARBA" id="ARBA00023242"/>
    </source>
</evidence>
<evidence type="ECO:0000259" key="7">
    <source>
        <dbReference type="PROSITE" id="PS51294"/>
    </source>
</evidence>
<evidence type="ECO:0000256" key="2">
    <source>
        <dbReference type="ARBA" id="ARBA00023015"/>
    </source>
</evidence>
<keyword evidence="5" id="KW-0539">Nucleus</keyword>
<dbReference type="GO" id="GO:0005634">
    <property type="term" value="C:nucleus"/>
    <property type="evidence" value="ECO:0007669"/>
    <property type="project" value="UniProtKB-SubCell"/>
</dbReference>
<dbReference type="PROSITE" id="PS51294">
    <property type="entry name" value="HTH_MYB"/>
    <property type="match status" value="1"/>
</dbReference>
<dbReference type="Gene3D" id="1.10.10.60">
    <property type="entry name" value="Homeodomain-like"/>
    <property type="match status" value="1"/>
</dbReference>
<protein>
    <recommendedName>
        <fullName evidence="7">HTH myb-type domain-containing protein</fullName>
    </recommendedName>
</protein>
<comment type="caution">
    <text evidence="8">The sequence shown here is derived from an EMBL/GenBank/DDBJ whole genome shotgun (WGS) entry which is preliminary data.</text>
</comment>
<dbReference type="AlphaFoldDB" id="A0ABD3EDA3"/>
<dbReference type="InterPro" id="IPR044787">
    <property type="entry name" value="HHO5-like"/>
</dbReference>
<dbReference type="SUPFAM" id="SSF46689">
    <property type="entry name" value="Homeodomain-like"/>
    <property type="match status" value="1"/>
</dbReference>
<feature type="compositionally biased region" description="Low complexity" evidence="6">
    <location>
        <begin position="187"/>
        <end position="199"/>
    </location>
</feature>
<keyword evidence="2" id="KW-0805">Transcription regulation</keyword>